<evidence type="ECO:0000313" key="1">
    <source>
        <dbReference type="EMBL" id="GEM78874.1"/>
    </source>
</evidence>
<dbReference type="GO" id="GO:0003677">
    <property type="term" value="F:DNA binding"/>
    <property type="evidence" value="ECO:0007669"/>
    <property type="project" value="InterPro"/>
</dbReference>
<evidence type="ECO:0000313" key="2">
    <source>
        <dbReference type="Proteomes" id="UP000321113"/>
    </source>
</evidence>
<dbReference type="InterPro" id="IPR001387">
    <property type="entry name" value="Cro/C1-type_HTH"/>
</dbReference>
<gene>
    <name evidence="1" type="ORF">VSU01S_11190</name>
</gene>
<reference evidence="1 2" key="1">
    <citation type="submission" date="2019-07" db="EMBL/GenBank/DDBJ databases">
        <title>Whole genome shotgun sequence of Vibrio superstes NBRC 103154.</title>
        <authorList>
            <person name="Hosoyama A."/>
            <person name="Uohara A."/>
            <person name="Ohji S."/>
            <person name="Ichikawa N."/>
        </authorList>
    </citation>
    <scope>NUCLEOTIDE SEQUENCE [LARGE SCALE GENOMIC DNA]</scope>
    <source>
        <strain evidence="1 2">NBRC 103154</strain>
    </source>
</reference>
<dbReference type="InterPro" id="IPR010982">
    <property type="entry name" value="Lambda_DNA-bd_dom_sf"/>
</dbReference>
<evidence type="ECO:0008006" key="3">
    <source>
        <dbReference type="Google" id="ProtNLM"/>
    </source>
</evidence>
<dbReference type="EMBL" id="BJXK01000004">
    <property type="protein sequence ID" value="GEM78874.1"/>
    <property type="molecule type" value="Genomic_DNA"/>
</dbReference>
<proteinExistence type="predicted"/>
<dbReference type="Proteomes" id="UP000321113">
    <property type="component" value="Unassembled WGS sequence"/>
</dbReference>
<organism evidence="1 2">
    <name type="scientific">Vibrio superstes NBRC 103154</name>
    <dbReference type="NCBI Taxonomy" id="1219062"/>
    <lineage>
        <taxon>Bacteria</taxon>
        <taxon>Pseudomonadati</taxon>
        <taxon>Pseudomonadota</taxon>
        <taxon>Gammaproteobacteria</taxon>
        <taxon>Vibrionales</taxon>
        <taxon>Vibrionaceae</taxon>
        <taxon>Vibrio</taxon>
    </lineage>
</organism>
<accession>A0A511QNH2</accession>
<dbReference type="Gene3D" id="1.10.260.40">
    <property type="entry name" value="lambda repressor-like DNA-binding domains"/>
    <property type="match status" value="1"/>
</dbReference>
<dbReference type="OrthoDB" id="5905860at2"/>
<comment type="caution">
    <text evidence="1">The sequence shown here is derived from an EMBL/GenBank/DDBJ whole genome shotgun (WGS) entry which is preliminary data.</text>
</comment>
<sequence>MAELNTEGFEFFGENEQRFRMMLIERVEAYMVHNNISKSALADKAGIGKTAFYSKMDKQQGSEFTVSDLFRLGKVLDVSILQFFPVDEIDRTIGGQIAVPASVLNLMDEMMGMPTEDIELLHSLMKTLRKHHRIN</sequence>
<name>A0A511QNH2_9VIBR</name>
<protein>
    <recommendedName>
        <fullName evidence="3">HTH cro/C1-type domain-containing protein</fullName>
    </recommendedName>
</protein>
<keyword evidence="2" id="KW-1185">Reference proteome</keyword>
<dbReference type="RefSeq" id="WP_119008685.1">
    <property type="nucleotide sequence ID" value="NZ_BJXK01000004.1"/>
</dbReference>
<dbReference type="CDD" id="cd00093">
    <property type="entry name" value="HTH_XRE"/>
    <property type="match status" value="1"/>
</dbReference>
<dbReference type="SUPFAM" id="SSF47413">
    <property type="entry name" value="lambda repressor-like DNA-binding domains"/>
    <property type="match status" value="1"/>
</dbReference>
<dbReference type="AlphaFoldDB" id="A0A511QNH2"/>